<accession>A0A1J8QPH3</accession>
<dbReference type="InterPro" id="IPR018202">
    <property type="entry name" value="Ser_caboxypep_ser_AS"/>
</dbReference>
<feature type="compositionally biased region" description="Acidic residues" evidence="16">
    <location>
        <begin position="610"/>
        <end position="622"/>
    </location>
</feature>
<comment type="function">
    <text evidence="14">Protease with a carboxypeptidase B-like function involved in the C-terminal processing of the lysine and arginine residues from protein precursors. Promotes cell fusion and is involved in the programmed cell death.</text>
</comment>
<dbReference type="FunFam" id="3.40.50.1820:FF:000121">
    <property type="entry name" value="Carboxypeptidase D"/>
    <property type="match status" value="1"/>
</dbReference>
<dbReference type="EMBL" id="LVVM01003192">
    <property type="protein sequence ID" value="OJA15336.1"/>
    <property type="molecule type" value="Genomic_DNA"/>
</dbReference>
<evidence type="ECO:0000256" key="16">
    <source>
        <dbReference type="SAM" id="MobiDB-lite"/>
    </source>
</evidence>
<organism evidence="18 19">
    <name type="scientific">Rhizopogon vesiculosus</name>
    <dbReference type="NCBI Taxonomy" id="180088"/>
    <lineage>
        <taxon>Eukaryota</taxon>
        <taxon>Fungi</taxon>
        <taxon>Dikarya</taxon>
        <taxon>Basidiomycota</taxon>
        <taxon>Agaricomycotina</taxon>
        <taxon>Agaricomycetes</taxon>
        <taxon>Agaricomycetidae</taxon>
        <taxon>Boletales</taxon>
        <taxon>Suillineae</taxon>
        <taxon>Rhizopogonaceae</taxon>
        <taxon>Rhizopogon</taxon>
    </lineage>
</organism>
<evidence type="ECO:0000256" key="2">
    <source>
        <dbReference type="ARBA" id="ARBA00004393"/>
    </source>
</evidence>
<dbReference type="Pfam" id="PF00450">
    <property type="entry name" value="Peptidase_S10"/>
    <property type="match status" value="1"/>
</dbReference>
<dbReference type="Proteomes" id="UP000183567">
    <property type="component" value="Unassembled WGS sequence"/>
</dbReference>
<evidence type="ECO:0000313" key="19">
    <source>
        <dbReference type="Proteomes" id="UP000183567"/>
    </source>
</evidence>
<evidence type="ECO:0000256" key="6">
    <source>
        <dbReference type="ARBA" id="ARBA00022692"/>
    </source>
</evidence>
<sequence>MRIRRSLRSTLTLATLLALVSPLQAAPAEVPSAASFYVPYLPGLHQDTTHPLHIYAGHILSDPNAASAGPTDILAHLFFVVVKARKSADRERLMFWFNGGPGCSSFDGLMMEVGPWRVDGEGGLKTVQGGWEEYTTMVYVDQPAGTGLSYTSTNHYVHSLQEASDQLMEFLRTFYKVFPEYEGVDTYLGGESYAGQYIPYFADAILSSELRISLQGVAIGNGWIDARNQYPAYLDYAVAHGILEESSQVKTPNILMTPFSLNLQQYFKDSKQATDRCMSEFRLTTGPEPIHVNVCEGLISQVLESKSRTVDGQRKCVNVYDVRLEDDEPACGMQWPPDLKDISSYLARKDVLRALHAEAKSENWVECLGRVGSELRGDISESSVTLLPAVLERIPVLLFAGDQDFICNYMGIESMIKSLTWNGDTGLGKVQTKSWTVNGSPAGTWVSSRNLTYAKIFNASHMVPYDVPHIAHDMILRFMGMNFSAIVDGSARIPSTVGDDTKPIFLDSGDAPLSLPLPGKTPEQSKAQWDTYYNAGSVVLIFLLVTIAIGICIWCRLRRRPVHLKRNPHSEENIPLNSTSDEYHDERAQQKRKGKERALDDENGTPIFDVGEDEEEYHGDQK</sequence>
<keyword evidence="8 15" id="KW-0732">Signal</keyword>
<dbReference type="PROSITE" id="PS00131">
    <property type="entry name" value="CARBOXYPEPT_SER_SER"/>
    <property type="match status" value="1"/>
</dbReference>
<evidence type="ECO:0000256" key="10">
    <source>
        <dbReference type="ARBA" id="ARBA00022989"/>
    </source>
</evidence>
<comment type="caution">
    <text evidence="18">The sequence shown here is derived from an EMBL/GenBank/DDBJ whole genome shotgun (WGS) entry which is preliminary data.</text>
</comment>
<dbReference type="PANTHER" id="PTHR11802:SF190">
    <property type="entry name" value="PHEROMONE-PROCESSING CARBOXYPEPTIDASE KEX1"/>
    <property type="match status" value="1"/>
</dbReference>
<keyword evidence="7" id="KW-0053">Apoptosis</keyword>
<keyword evidence="12 17" id="KW-0472">Membrane</keyword>
<protein>
    <recommendedName>
        <fullName evidence="15">Carboxypeptidase</fullName>
        <ecNumber evidence="15">3.4.16.-</ecNumber>
    </recommendedName>
</protein>
<dbReference type="PROSITE" id="PS00560">
    <property type="entry name" value="CARBOXYPEPT_SER_HIS"/>
    <property type="match status" value="1"/>
</dbReference>
<evidence type="ECO:0000256" key="7">
    <source>
        <dbReference type="ARBA" id="ARBA00022703"/>
    </source>
</evidence>
<feature type="signal peptide" evidence="15">
    <location>
        <begin position="1"/>
        <end position="25"/>
    </location>
</feature>
<evidence type="ECO:0000256" key="8">
    <source>
        <dbReference type="ARBA" id="ARBA00022729"/>
    </source>
</evidence>
<evidence type="ECO:0000256" key="1">
    <source>
        <dbReference type="ARBA" id="ARBA00001003"/>
    </source>
</evidence>
<dbReference type="InterPro" id="IPR033124">
    <property type="entry name" value="Ser_caboxypep_his_AS"/>
</dbReference>
<dbReference type="STRING" id="180088.A0A1J8QPH3"/>
<keyword evidence="6 17" id="KW-0812">Transmembrane</keyword>
<evidence type="ECO:0000256" key="11">
    <source>
        <dbReference type="ARBA" id="ARBA00023034"/>
    </source>
</evidence>
<dbReference type="InterPro" id="IPR001563">
    <property type="entry name" value="Peptidase_S10"/>
</dbReference>
<proteinExistence type="inferred from homology"/>
<name>A0A1J8QPH3_9AGAM</name>
<evidence type="ECO:0000256" key="13">
    <source>
        <dbReference type="ARBA" id="ARBA00023180"/>
    </source>
</evidence>
<feature type="chain" id="PRO_5011828386" description="Carboxypeptidase" evidence="15">
    <location>
        <begin position="26"/>
        <end position="622"/>
    </location>
</feature>
<gene>
    <name evidence="18" type="ORF">AZE42_03334</name>
</gene>
<evidence type="ECO:0000256" key="3">
    <source>
        <dbReference type="ARBA" id="ARBA00009431"/>
    </source>
</evidence>
<keyword evidence="11" id="KW-0333">Golgi apparatus</keyword>
<keyword evidence="13" id="KW-0325">Glycoprotein</keyword>
<dbReference type="Gene3D" id="3.40.50.1820">
    <property type="entry name" value="alpha/beta hydrolase"/>
    <property type="match status" value="1"/>
</dbReference>
<comment type="similarity">
    <text evidence="3 15">Belongs to the peptidase S10 family.</text>
</comment>
<dbReference type="GO" id="GO:0006508">
    <property type="term" value="P:proteolysis"/>
    <property type="evidence" value="ECO:0007669"/>
    <property type="project" value="UniProtKB-KW"/>
</dbReference>
<evidence type="ECO:0000256" key="17">
    <source>
        <dbReference type="SAM" id="Phobius"/>
    </source>
</evidence>
<dbReference type="OrthoDB" id="443318at2759"/>
<dbReference type="SUPFAM" id="SSF53474">
    <property type="entry name" value="alpha/beta-Hydrolases"/>
    <property type="match status" value="1"/>
</dbReference>
<evidence type="ECO:0000256" key="4">
    <source>
        <dbReference type="ARBA" id="ARBA00022645"/>
    </source>
</evidence>
<dbReference type="GO" id="GO:0005802">
    <property type="term" value="C:trans-Golgi network"/>
    <property type="evidence" value="ECO:0007669"/>
    <property type="project" value="TreeGrafter"/>
</dbReference>
<reference evidence="18 19" key="1">
    <citation type="submission" date="2016-03" db="EMBL/GenBank/DDBJ databases">
        <title>Comparative genomics of the ectomycorrhizal sister species Rhizopogon vinicolor and Rhizopogon vesiculosus (Basidiomycota: Boletales) reveals a divergence of the mating type B locus.</title>
        <authorList>
            <person name="Mujic A.B."/>
            <person name="Kuo A."/>
            <person name="Tritt A."/>
            <person name="Lipzen A."/>
            <person name="Chen C."/>
            <person name="Johnson J."/>
            <person name="Sharma A."/>
            <person name="Barry K."/>
            <person name="Grigoriev I.V."/>
            <person name="Spatafora J.W."/>
        </authorList>
    </citation>
    <scope>NUCLEOTIDE SEQUENCE [LARGE SCALE GENOMIC DNA]</scope>
    <source>
        <strain evidence="18 19">AM-OR11-056</strain>
    </source>
</reference>
<feature type="transmembrane region" description="Helical" evidence="17">
    <location>
        <begin position="532"/>
        <end position="557"/>
    </location>
</feature>
<evidence type="ECO:0000256" key="14">
    <source>
        <dbReference type="ARBA" id="ARBA00037042"/>
    </source>
</evidence>
<dbReference type="PRINTS" id="PR00724">
    <property type="entry name" value="CRBOXYPTASEC"/>
</dbReference>
<evidence type="ECO:0000313" key="18">
    <source>
        <dbReference type="EMBL" id="OJA15336.1"/>
    </source>
</evidence>
<dbReference type="EC" id="3.4.16.-" evidence="15"/>
<dbReference type="InterPro" id="IPR029058">
    <property type="entry name" value="AB_hydrolase_fold"/>
</dbReference>
<evidence type="ECO:0000256" key="12">
    <source>
        <dbReference type="ARBA" id="ARBA00023136"/>
    </source>
</evidence>
<comment type="catalytic activity">
    <reaction evidence="1">
        <text>Preferential release of a C-terminal arginine or lysine residue.</text>
        <dbReference type="EC" id="3.4.16.6"/>
    </reaction>
</comment>
<keyword evidence="9 15" id="KW-0378">Hydrolase</keyword>
<dbReference type="PANTHER" id="PTHR11802">
    <property type="entry name" value="SERINE PROTEASE FAMILY S10 SERINE CARBOXYPEPTIDASE"/>
    <property type="match status" value="1"/>
</dbReference>
<evidence type="ECO:0000256" key="9">
    <source>
        <dbReference type="ARBA" id="ARBA00022801"/>
    </source>
</evidence>
<keyword evidence="10 17" id="KW-1133">Transmembrane helix</keyword>
<keyword evidence="19" id="KW-1185">Reference proteome</keyword>
<evidence type="ECO:0000256" key="5">
    <source>
        <dbReference type="ARBA" id="ARBA00022670"/>
    </source>
</evidence>
<feature type="region of interest" description="Disordered" evidence="16">
    <location>
        <begin position="568"/>
        <end position="622"/>
    </location>
</feature>
<comment type="subcellular location">
    <subcellularLocation>
        <location evidence="2">Golgi apparatus</location>
        <location evidence="2">trans-Golgi network membrane</location>
        <topology evidence="2">Single-pass type I membrane protein</topology>
    </subcellularLocation>
</comment>
<dbReference type="GO" id="GO:0006915">
    <property type="term" value="P:apoptotic process"/>
    <property type="evidence" value="ECO:0007669"/>
    <property type="project" value="UniProtKB-KW"/>
</dbReference>
<dbReference type="AlphaFoldDB" id="A0A1J8QPH3"/>
<evidence type="ECO:0000256" key="15">
    <source>
        <dbReference type="RuleBase" id="RU361156"/>
    </source>
</evidence>
<dbReference type="GO" id="GO:0004185">
    <property type="term" value="F:serine-type carboxypeptidase activity"/>
    <property type="evidence" value="ECO:0007669"/>
    <property type="project" value="UniProtKB-UniRule"/>
</dbReference>
<keyword evidence="5 15" id="KW-0645">Protease</keyword>
<keyword evidence="4 15" id="KW-0121">Carboxypeptidase</keyword>